<gene>
    <name evidence="2" type="ORF">EYC80_006320</name>
</gene>
<reference evidence="2 3" key="1">
    <citation type="submission" date="2019-06" db="EMBL/GenBank/DDBJ databases">
        <title>Genome Sequence of the Brown Rot Fungal Pathogen Monilinia laxa.</title>
        <authorList>
            <person name="De Miccolis Angelini R.M."/>
            <person name="Landi L."/>
            <person name="Abate D."/>
            <person name="Pollastro S."/>
            <person name="Romanazzi G."/>
            <person name="Faretra F."/>
        </authorList>
    </citation>
    <scope>NUCLEOTIDE SEQUENCE [LARGE SCALE GENOMIC DNA]</scope>
    <source>
        <strain evidence="2 3">Mlax316</strain>
    </source>
</reference>
<accession>A0A5N6KH56</accession>
<keyword evidence="1" id="KW-0812">Transmembrane</keyword>
<keyword evidence="1" id="KW-1133">Transmembrane helix</keyword>
<evidence type="ECO:0000313" key="2">
    <source>
        <dbReference type="EMBL" id="KAB8303015.1"/>
    </source>
</evidence>
<feature type="transmembrane region" description="Helical" evidence="1">
    <location>
        <begin position="33"/>
        <end position="55"/>
    </location>
</feature>
<evidence type="ECO:0000313" key="3">
    <source>
        <dbReference type="Proteomes" id="UP000326757"/>
    </source>
</evidence>
<dbReference type="EMBL" id="VIGI01000003">
    <property type="protein sequence ID" value="KAB8303015.1"/>
    <property type="molecule type" value="Genomic_DNA"/>
</dbReference>
<keyword evidence="1" id="KW-0472">Membrane</keyword>
<comment type="caution">
    <text evidence="2">The sequence shown here is derived from an EMBL/GenBank/DDBJ whole genome shotgun (WGS) entry which is preliminary data.</text>
</comment>
<dbReference type="AlphaFoldDB" id="A0A5N6KH56"/>
<protein>
    <submittedName>
        <fullName evidence="2">Uncharacterized protein</fullName>
    </submittedName>
</protein>
<evidence type="ECO:0000256" key="1">
    <source>
        <dbReference type="SAM" id="Phobius"/>
    </source>
</evidence>
<proteinExistence type="predicted"/>
<sequence length="130" mass="14976">MTDGTYLCTELRHESIYLYTQIHLPFLSHSLSLPLSLLALLFSLSLSLYGHLLLLRVSLYSLPFYNIHGQNTIITTHPSFRHISLSQYKVIKFDHIIEVKIVPFTVLALWISLSCFDLQPSHQLDCFLLS</sequence>
<dbReference type="Proteomes" id="UP000326757">
    <property type="component" value="Unassembled WGS sequence"/>
</dbReference>
<name>A0A5N6KH56_MONLA</name>
<keyword evidence="3" id="KW-1185">Reference proteome</keyword>
<organism evidence="2 3">
    <name type="scientific">Monilinia laxa</name>
    <name type="common">Brown rot fungus</name>
    <name type="synonym">Sclerotinia laxa</name>
    <dbReference type="NCBI Taxonomy" id="61186"/>
    <lineage>
        <taxon>Eukaryota</taxon>
        <taxon>Fungi</taxon>
        <taxon>Dikarya</taxon>
        <taxon>Ascomycota</taxon>
        <taxon>Pezizomycotina</taxon>
        <taxon>Leotiomycetes</taxon>
        <taxon>Helotiales</taxon>
        <taxon>Sclerotiniaceae</taxon>
        <taxon>Monilinia</taxon>
    </lineage>
</organism>